<organism evidence="2 3">
    <name type="scientific">Georgenia halophila</name>
    <dbReference type="NCBI Taxonomy" id="620889"/>
    <lineage>
        <taxon>Bacteria</taxon>
        <taxon>Bacillati</taxon>
        <taxon>Actinomycetota</taxon>
        <taxon>Actinomycetes</taxon>
        <taxon>Micrococcales</taxon>
        <taxon>Bogoriellaceae</taxon>
        <taxon>Georgenia</taxon>
    </lineage>
</organism>
<reference evidence="3" key="1">
    <citation type="journal article" date="2019" name="Int. J. Syst. Evol. Microbiol.">
        <title>The Global Catalogue of Microorganisms (GCM) 10K type strain sequencing project: providing services to taxonomists for standard genome sequencing and annotation.</title>
        <authorList>
            <consortium name="The Broad Institute Genomics Platform"/>
            <consortium name="The Broad Institute Genome Sequencing Center for Infectious Disease"/>
            <person name="Wu L."/>
            <person name="Ma J."/>
        </authorList>
    </citation>
    <scope>NUCLEOTIDE SEQUENCE [LARGE SCALE GENOMIC DNA]</scope>
    <source>
        <strain evidence="3">JCM 17810</strain>
    </source>
</reference>
<evidence type="ECO:0000256" key="1">
    <source>
        <dbReference type="SAM" id="MobiDB-lite"/>
    </source>
</evidence>
<name>A0ABP8L5H6_9MICO</name>
<evidence type="ECO:0000313" key="2">
    <source>
        <dbReference type="EMBL" id="GAA4421902.1"/>
    </source>
</evidence>
<proteinExistence type="predicted"/>
<gene>
    <name evidence="2" type="ORF">GCM10023169_15440</name>
</gene>
<feature type="compositionally biased region" description="Acidic residues" evidence="1">
    <location>
        <begin position="1"/>
        <end position="11"/>
    </location>
</feature>
<dbReference type="Proteomes" id="UP001500622">
    <property type="component" value="Unassembled WGS sequence"/>
</dbReference>
<sequence>MSEFGPLDDGDSVGPTTLTDQTAPAPLEERILSLLPNDGKTRPNQELMATLDLIGDEGKELFWQARDRLVEDGKAVRGRGRGGSTGRVIVDDSDLPEAGAGDNAQELGRQSEEDLYEPLLKVLVGDWQSDKGFEYLAVEDTSRAGRRHTGGKWTRPDLVGVEVQVFTYLPVKTLSVHTFEVKPADMIDVTAVYEALAHRRAATHSYVLLHVPDSESPPAALEAVIHEARRHGIGVVVFSEPSDYATWDERVVADRVEPEPSALNEFMRVQLPDSAQGRIEKAVR</sequence>
<feature type="region of interest" description="Disordered" evidence="1">
    <location>
        <begin position="76"/>
        <end position="110"/>
    </location>
</feature>
<feature type="region of interest" description="Disordered" evidence="1">
    <location>
        <begin position="1"/>
        <end position="29"/>
    </location>
</feature>
<dbReference type="EMBL" id="BAABGN010000006">
    <property type="protein sequence ID" value="GAA4421902.1"/>
    <property type="molecule type" value="Genomic_DNA"/>
</dbReference>
<protein>
    <recommendedName>
        <fullName evidence="4">Restriction endonuclease</fullName>
    </recommendedName>
</protein>
<comment type="caution">
    <text evidence="2">The sequence shown here is derived from an EMBL/GenBank/DDBJ whole genome shotgun (WGS) entry which is preliminary data.</text>
</comment>
<accession>A0ABP8L5H6</accession>
<evidence type="ECO:0008006" key="4">
    <source>
        <dbReference type="Google" id="ProtNLM"/>
    </source>
</evidence>
<evidence type="ECO:0000313" key="3">
    <source>
        <dbReference type="Proteomes" id="UP001500622"/>
    </source>
</evidence>
<keyword evidence="3" id="KW-1185">Reference proteome</keyword>